<accession>A0A517MPT6</accession>
<feature type="transmembrane region" description="Helical" evidence="1">
    <location>
        <begin position="6"/>
        <end position="31"/>
    </location>
</feature>
<keyword evidence="1" id="KW-0812">Transmembrane</keyword>
<keyword evidence="1" id="KW-1133">Transmembrane helix</keyword>
<evidence type="ECO:0000256" key="1">
    <source>
        <dbReference type="SAM" id="Phobius"/>
    </source>
</evidence>
<keyword evidence="3" id="KW-1185">Reference proteome</keyword>
<dbReference type="KEGG" id="amob:HG15A2_01430"/>
<name>A0A517MPT6_9BACT</name>
<dbReference type="EMBL" id="CP036263">
    <property type="protein sequence ID" value="QDS96884.1"/>
    <property type="molecule type" value="Genomic_DNA"/>
</dbReference>
<evidence type="ECO:0000313" key="3">
    <source>
        <dbReference type="Proteomes" id="UP000319852"/>
    </source>
</evidence>
<sequence length="165" mass="18903">MTEFAKWSFLLQIAATFAMVGLIWFVQIVHYPLFSRVGRDNFRRYEMDHQRLVAWVVAPVMLTELITAIILLWSRPLGISDISVWLGILLLAAIWLITYGVQVPQHATLVLAYDADVQRRLVKCNWFRTAAWSARGFLVLWMVCQVFSLVTLHPVTSKLTATALP</sequence>
<keyword evidence="1" id="KW-0472">Membrane</keyword>
<reference evidence="2 3" key="1">
    <citation type="submission" date="2019-02" db="EMBL/GenBank/DDBJ databases">
        <title>Deep-cultivation of Planctomycetes and their phenomic and genomic characterization uncovers novel biology.</title>
        <authorList>
            <person name="Wiegand S."/>
            <person name="Jogler M."/>
            <person name="Boedeker C."/>
            <person name="Pinto D."/>
            <person name="Vollmers J."/>
            <person name="Rivas-Marin E."/>
            <person name="Kohn T."/>
            <person name="Peeters S.H."/>
            <person name="Heuer A."/>
            <person name="Rast P."/>
            <person name="Oberbeckmann S."/>
            <person name="Bunk B."/>
            <person name="Jeske O."/>
            <person name="Meyerdierks A."/>
            <person name="Storesund J.E."/>
            <person name="Kallscheuer N."/>
            <person name="Luecker S."/>
            <person name="Lage O.M."/>
            <person name="Pohl T."/>
            <person name="Merkel B.J."/>
            <person name="Hornburger P."/>
            <person name="Mueller R.-W."/>
            <person name="Bruemmer F."/>
            <person name="Labrenz M."/>
            <person name="Spormann A.M."/>
            <person name="Op den Camp H."/>
            <person name="Overmann J."/>
            <person name="Amann R."/>
            <person name="Jetten M.S.M."/>
            <person name="Mascher T."/>
            <person name="Medema M.H."/>
            <person name="Devos D.P."/>
            <person name="Kaster A.-K."/>
            <person name="Ovreas L."/>
            <person name="Rohde M."/>
            <person name="Galperin M.Y."/>
            <person name="Jogler C."/>
        </authorList>
    </citation>
    <scope>NUCLEOTIDE SEQUENCE [LARGE SCALE GENOMIC DNA]</scope>
    <source>
        <strain evidence="2 3">HG15A2</strain>
    </source>
</reference>
<dbReference type="Proteomes" id="UP000319852">
    <property type="component" value="Chromosome"/>
</dbReference>
<feature type="transmembrane region" description="Helical" evidence="1">
    <location>
        <begin position="134"/>
        <end position="155"/>
    </location>
</feature>
<evidence type="ECO:0008006" key="4">
    <source>
        <dbReference type="Google" id="ProtNLM"/>
    </source>
</evidence>
<dbReference type="AlphaFoldDB" id="A0A517MPT6"/>
<protein>
    <recommendedName>
        <fullName evidence="4">DUF1772 domain-containing protein</fullName>
    </recommendedName>
</protein>
<feature type="transmembrane region" description="Helical" evidence="1">
    <location>
        <begin position="85"/>
        <end position="113"/>
    </location>
</feature>
<gene>
    <name evidence="2" type="ORF">HG15A2_01430</name>
</gene>
<proteinExistence type="predicted"/>
<evidence type="ECO:0000313" key="2">
    <source>
        <dbReference type="EMBL" id="QDS96884.1"/>
    </source>
</evidence>
<organism evidence="2 3">
    <name type="scientific">Adhaeretor mobilis</name>
    <dbReference type="NCBI Taxonomy" id="1930276"/>
    <lineage>
        <taxon>Bacteria</taxon>
        <taxon>Pseudomonadati</taxon>
        <taxon>Planctomycetota</taxon>
        <taxon>Planctomycetia</taxon>
        <taxon>Pirellulales</taxon>
        <taxon>Lacipirellulaceae</taxon>
        <taxon>Adhaeretor</taxon>
    </lineage>
</organism>
<feature type="transmembrane region" description="Helical" evidence="1">
    <location>
        <begin position="52"/>
        <end position="73"/>
    </location>
</feature>